<keyword evidence="1" id="KW-0732">Signal</keyword>
<protein>
    <submittedName>
        <fullName evidence="2">Uncharacterized protein</fullName>
    </submittedName>
</protein>
<name>A0A8D5AI21_9GAMM</name>
<dbReference type="AlphaFoldDB" id="A0A8D5AI21"/>
<dbReference type="EMBL" id="AP019782">
    <property type="protein sequence ID" value="BBL70886.1"/>
    <property type="molecule type" value="Genomic_DNA"/>
</dbReference>
<dbReference type="Proteomes" id="UP000824988">
    <property type="component" value="Chromosome"/>
</dbReference>
<gene>
    <name evidence="2" type="ORF">MoryE10_14920</name>
</gene>
<dbReference type="KEGG" id="moz:MoryE10_14920"/>
<proteinExistence type="predicted"/>
<evidence type="ECO:0000313" key="2">
    <source>
        <dbReference type="EMBL" id="BBL70886.1"/>
    </source>
</evidence>
<dbReference type="RefSeq" id="WP_054772477.1">
    <property type="nucleotide sequence ID" value="NZ_AP019782.1"/>
</dbReference>
<dbReference type="Gene3D" id="1.20.120.660">
    <property type="entry name" value="IL-4 antagonist (De novo design) like domain"/>
    <property type="match status" value="1"/>
</dbReference>
<reference evidence="2" key="1">
    <citation type="submission" date="2019-06" db="EMBL/GenBank/DDBJ databases">
        <title>Complete genome sequence of Methylogaea oryzae strain JCM16910.</title>
        <authorList>
            <person name="Asakawa S."/>
        </authorList>
    </citation>
    <scope>NUCLEOTIDE SEQUENCE</scope>
    <source>
        <strain evidence="2">E10</strain>
    </source>
</reference>
<evidence type="ECO:0000256" key="1">
    <source>
        <dbReference type="SAM" id="SignalP"/>
    </source>
</evidence>
<feature type="signal peptide" evidence="1">
    <location>
        <begin position="1"/>
        <end position="24"/>
    </location>
</feature>
<organism evidence="2 3">
    <name type="scientific">Methylogaea oryzae</name>
    <dbReference type="NCBI Taxonomy" id="1295382"/>
    <lineage>
        <taxon>Bacteria</taxon>
        <taxon>Pseudomonadati</taxon>
        <taxon>Pseudomonadota</taxon>
        <taxon>Gammaproteobacteria</taxon>
        <taxon>Methylococcales</taxon>
        <taxon>Methylococcaceae</taxon>
        <taxon>Methylogaea</taxon>
    </lineage>
</organism>
<evidence type="ECO:0000313" key="3">
    <source>
        <dbReference type="Proteomes" id="UP000824988"/>
    </source>
</evidence>
<accession>A0A8D5AI21</accession>
<keyword evidence="3" id="KW-1185">Reference proteome</keyword>
<feature type="chain" id="PRO_5034065896" evidence="1">
    <location>
        <begin position="25"/>
        <end position="113"/>
    </location>
</feature>
<sequence length="113" mass="11404">MSYKTVIAAFLAGALTLVSGFASAQGPLSVDFSKMEAATKQAIAAGNDNAAQTAAAEEALKEAKATMKEITSPSVQKVVSHLRAAVASSKAGNTAEAAEHLNGALGEMKQPGK</sequence>